<keyword evidence="4" id="KW-0067">ATP-binding</keyword>
<dbReference type="AlphaFoldDB" id="A0A1X6WT97"/>
<dbReference type="InterPro" id="IPR013546">
    <property type="entry name" value="PII_UdlTrfase/GS_AdlTrfase"/>
</dbReference>
<dbReference type="GO" id="GO:0005829">
    <property type="term" value="C:cytosol"/>
    <property type="evidence" value="ECO:0007669"/>
    <property type="project" value="TreeGrafter"/>
</dbReference>
<evidence type="ECO:0000256" key="3">
    <source>
        <dbReference type="ARBA" id="ARBA00022741"/>
    </source>
</evidence>
<sequence length="1028" mass="112262">MSVEISTGSLARLGFGRTDRAQRFLADPALDGLDRAGVEAIGRTADPDEALIGLLRWAESARQADEAGAARLLAEVGEEGTAGSRLVTLLGASVALGDFLTRHPDRIVALEGEADGLDAATAEVRRRLLRAVGADPDAEIPVAAGDGRSGRDALRIAYHERLVQIAVADLAAPDPTAVQPAVSEALADLADAALDAALAVARTSVDGHEDVRLAVLAMGKTGARELNYISDVDVIHVAEPRPGADGGSVDEEALIATASSLARELARVCSDRTAEGSLWQVDANLRPEGKDGPLARTLDSCRRYYRTWAASWEFQALLKARPAAGDRDLGEAFVEMVAPHVWQAAARDGFVEDSRAMRRRVIDHIPRGEVERNLKLGPGGLRDVEFTVQMLQMVHGRGDESLRVRGTLPALERLRDGGYIGRDHAAELDASYRFLRAVEHRLQLHRMRRTHVLPTSEGDLRRLARALGLLPDEFPARYEKVRRRVRRLHEEIYYRPLLDTASTLSEDQVRLTPEAAAERLAAIGYRDPKRALAHIDALTEGISRRAAIQRQLLPSLLEWFADGVDPDLGLLAFRRLSDAVGSAHWYMGLLRDSGVAAQRLTRVLSDSRYAGEQLEQIPEAVRWLARDEELRPLGREALIGEFAAVIRRVDTAEEATEVLRRTRRRELLRIAMAHLVHLVRPEEVAAALTDLAEAVLEAGVQVAAHVVATEDGPERPSEQPQTTGEDADEDQSALERLGIDLGVLAMGSFGAAEMGYSSDADVQFVVADAGAGEATTSVAVKVATTLQRILNAPSSGADMKVSADLRPEGRNGVLVRTIESWSGHYDRSAETWERQALLRARPIFGSAALREAMRETMDRHRYPDGGLTAQQRRDIVRMKARVESERLPRGTDPSRHLKLGRGSMTDVEWTVQLLTMDSASAHPALRGRTGTLDLLDALVDADVLPRRSAEDLAAAWRLAWELRGALFLWRGRESAILPLDRIELRAAAQVVLGPDATARQVEEEYLRVTRHARGIVEAVFFGEPGPGA</sequence>
<evidence type="ECO:0000259" key="8">
    <source>
        <dbReference type="Pfam" id="PF03710"/>
    </source>
</evidence>
<dbReference type="InterPro" id="IPR005190">
    <property type="entry name" value="GlnE_rpt_dom"/>
</dbReference>
<dbReference type="EMBL" id="FWFG01000013">
    <property type="protein sequence ID" value="SLM88219.1"/>
    <property type="molecule type" value="Genomic_DNA"/>
</dbReference>
<feature type="domain" description="Glutamate-ammonia ligase adenylyltransferase repeated" evidence="8">
    <location>
        <begin position="598"/>
        <end position="853"/>
    </location>
</feature>
<keyword evidence="6" id="KW-0511">Multifunctional enzyme</keyword>
<dbReference type="RefSeq" id="WP_087101955.1">
    <property type="nucleotide sequence ID" value="NZ_FWFG01000013.1"/>
</dbReference>
<dbReference type="Proteomes" id="UP000195981">
    <property type="component" value="Unassembled WGS sequence"/>
</dbReference>
<dbReference type="PANTHER" id="PTHR30621">
    <property type="entry name" value="GLUTAMINE SYNTHETASE ADENYLYLTRANSFERASE"/>
    <property type="match status" value="1"/>
</dbReference>
<dbReference type="PANTHER" id="PTHR30621:SF0">
    <property type="entry name" value="BIFUNCTIONAL GLUTAMINE SYNTHETASE ADENYLYLTRANSFERASE_ADENYLYL-REMOVING ENZYME"/>
    <property type="match status" value="1"/>
</dbReference>
<accession>A0A1X6WT97</accession>
<evidence type="ECO:0000256" key="7">
    <source>
        <dbReference type="SAM" id="MobiDB-lite"/>
    </source>
</evidence>
<evidence type="ECO:0000259" key="9">
    <source>
        <dbReference type="Pfam" id="PF08335"/>
    </source>
</evidence>
<dbReference type="CDD" id="cd05401">
    <property type="entry name" value="NT_GlnE_GlnD_like"/>
    <property type="match status" value="2"/>
</dbReference>
<keyword evidence="10" id="KW-0436">Ligase</keyword>
<dbReference type="SUPFAM" id="SSF81593">
    <property type="entry name" value="Nucleotidyltransferase substrate binding subunit/domain"/>
    <property type="match status" value="2"/>
</dbReference>
<evidence type="ECO:0000313" key="11">
    <source>
        <dbReference type="Proteomes" id="UP000195981"/>
    </source>
</evidence>
<feature type="region of interest" description="Disordered" evidence="7">
    <location>
        <begin position="708"/>
        <end position="730"/>
    </location>
</feature>
<reference evidence="10 11" key="1">
    <citation type="submission" date="2017-02" db="EMBL/GenBank/DDBJ databases">
        <authorList>
            <person name="Peterson S.W."/>
        </authorList>
    </citation>
    <scope>NUCLEOTIDE SEQUENCE [LARGE SCALE GENOMIC DNA]</scope>
    <source>
        <strain evidence="10 11">CIP104813</strain>
    </source>
</reference>
<dbReference type="EC" id="2.7.7.42" evidence="10"/>
<keyword evidence="1 10" id="KW-0808">Transferase</keyword>
<dbReference type="SUPFAM" id="SSF81301">
    <property type="entry name" value="Nucleotidyltransferase"/>
    <property type="match status" value="2"/>
</dbReference>
<evidence type="ECO:0000256" key="1">
    <source>
        <dbReference type="ARBA" id="ARBA00022679"/>
    </source>
</evidence>
<feature type="domain" description="PII-uridylyltransferase/Glutamine-synthetase adenylyltransferase" evidence="9">
    <location>
        <begin position="878"/>
        <end position="1015"/>
    </location>
</feature>
<dbReference type="NCBIfam" id="NF010707">
    <property type="entry name" value="PRK14109.1"/>
    <property type="match status" value="1"/>
</dbReference>
<evidence type="ECO:0000256" key="6">
    <source>
        <dbReference type="ARBA" id="ARBA00023268"/>
    </source>
</evidence>
<proteinExistence type="predicted"/>
<keyword evidence="3" id="KW-0547">Nucleotide-binding</keyword>
<feature type="domain" description="PII-uridylyltransferase/Glutamine-synthetase adenylyltransferase" evidence="9">
    <location>
        <begin position="356"/>
        <end position="492"/>
    </location>
</feature>
<dbReference type="InterPro" id="IPR023057">
    <property type="entry name" value="GlnE"/>
</dbReference>
<evidence type="ECO:0000256" key="2">
    <source>
        <dbReference type="ARBA" id="ARBA00022695"/>
    </source>
</evidence>
<keyword evidence="11" id="KW-1185">Reference proteome</keyword>
<keyword evidence="2 10" id="KW-0548">Nucleotidyltransferase</keyword>
<dbReference type="OrthoDB" id="9759366at2"/>
<dbReference type="Pfam" id="PF08335">
    <property type="entry name" value="GlnD_UR_UTase"/>
    <property type="match status" value="2"/>
</dbReference>
<organism evidence="10 11">
    <name type="scientific">Brachybacterium nesterenkovii</name>
    <dbReference type="NCBI Taxonomy" id="47847"/>
    <lineage>
        <taxon>Bacteria</taxon>
        <taxon>Bacillati</taxon>
        <taxon>Actinomycetota</taxon>
        <taxon>Actinomycetes</taxon>
        <taxon>Micrococcales</taxon>
        <taxon>Dermabacteraceae</taxon>
        <taxon>Brachybacterium</taxon>
    </lineage>
</organism>
<gene>
    <name evidence="10" type="ORF">FM110_01370</name>
</gene>
<evidence type="ECO:0000256" key="4">
    <source>
        <dbReference type="ARBA" id="ARBA00022840"/>
    </source>
</evidence>
<keyword evidence="5" id="KW-0460">Magnesium</keyword>
<dbReference type="Pfam" id="PF03710">
    <property type="entry name" value="GlnE"/>
    <property type="match status" value="2"/>
</dbReference>
<evidence type="ECO:0000313" key="10">
    <source>
        <dbReference type="EMBL" id="SLM88219.1"/>
    </source>
</evidence>
<dbReference type="GO" id="GO:0016874">
    <property type="term" value="F:ligase activity"/>
    <property type="evidence" value="ECO:0007669"/>
    <property type="project" value="UniProtKB-KW"/>
</dbReference>
<dbReference type="GO" id="GO:0008882">
    <property type="term" value="F:[glutamate-ammonia-ligase] adenylyltransferase activity"/>
    <property type="evidence" value="ECO:0007669"/>
    <property type="project" value="UniProtKB-EC"/>
</dbReference>
<dbReference type="Gene3D" id="1.20.120.330">
    <property type="entry name" value="Nucleotidyltransferases domain 2"/>
    <property type="match status" value="2"/>
</dbReference>
<dbReference type="GO" id="GO:0005524">
    <property type="term" value="F:ATP binding"/>
    <property type="evidence" value="ECO:0007669"/>
    <property type="project" value="UniProtKB-KW"/>
</dbReference>
<protein>
    <submittedName>
        <fullName evidence="10">Glutamate-ammonia-ligase adenylyltransferase</fullName>
        <ecNumber evidence="10">2.7.7.42</ecNumber>
    </submittedName>
</protein>
<dbReference type="Gene3D" id="3.30.460.10">
    <property type="entry name" value="Beta Polymerase, domain 2"/>
    <property type="match status" value="2"/>
</dbReference>
<dbReference type="InterPro" id="IPR043519">
    <property type="entry name" value="NT_sf"/>
</dbReference>
<name>A0A1X6WT97_9MICO</name>
<evidence type="ECO:0000256" key="5">
    <source>
        <dbReference type="ARBA" id="ARBA00022842"/>
    </source>
</evidence>
<feature type="domain" description="Glutamate-ammonia ligase adenylyltransferase repeated" evidence="8">
    <location>
        <begin position="85"/>
        <end position="334"/>
    </location>
</feature>
<dbReference type="GO" id="GO:0000820">
    <property type="term" value="P:regulation of glutamine family amino acid metabolic process"/>
    <property type="evidence" value="ECO:0007669"/>
    <property type="project" value="TreeGrafter"/>
</dbReference>